<gene>
    <name evidence="3" type="primary">CSP41B</name>
    <name evidence="3" type="ORF">AWC38_SpisGene4701</name>
</gene>
<dbReference type="EMBL" id="LSMT01000049">
    <property type="protein sequence ID" value="PFX30498.1"/>
    <property type="molecule type" value="Genomic_DNA"/>
</dbReference>
<dbReference type="Proteomes" id="UP000225706">
    <property type="component" value="Unassembled WGS sequence"/>
</dbReference>
<evidence type="ECO:0000313" key="4">
    <source>
        <dbReference type="Proteomes" id="UP000225706"/>
    </source>
</evidence>
<feature type="compositionally biased region" description="Acidic residues" evidence="1">
    <location>
        <begin position="459"/>
        <end position="470"/>
    </location>
</feature>
<dbReference type="InterPro" id="IPR036291">
    <property type="entry name" value="NAD(P)-bd_dom_sf"/>
</dbReference>
<dbReference type="AlphaFoldDB" id="A0A2B4SPI3"/>
<evidence type="ECO:0000313" key="3">
    <source>
        <dbReference type="EMBL" id="PFX30498.1"/>
    </source>
</evidence>
<dbReference type="PANTHER" id="PTHR43725:SF32">
    <property type="entry name" value="NAD-DEPENDENT EPIMERASE_DEHYDRATASE DOMAIN-CONTAINING PROTEIN"/>
    <property type="match status" value="1"/>
</dbReference>
<dbReference type="SUPFAM" id="SSF51735">
    <property type="entry name" value="NAD(P)-binding Rossmann-fold domains"/>
    <property type="match status" value="1"/>
</dbReference>
<protein>
    <submittedName>
        <fullName evidence="3">Chloroplast stem-loop binding protein of 41 kDa b, chloroplastic</fullName>
    </submittedName>
</protein>
<dbReference type="Pfam" id="PF01370">
    <property type="entry name" value="Epimerase"/>
    <property type="match status" value="1"/>
</dbReference>
<proteinExistence type="predicted"/>
<dbReference type="Gene3D" id="3.40.50.720">
    <property type="entry name" value="NAD(P)-binding Rossmann-like Domain"/>
    <property type="match status" value="1"/>
</dbReference>
<dbReference type="InterPro" id="IPR001509">
    <property type="entry name" value="Epimerase_deHydtase"/>
</dbReference>
<dbReference type="OrthoDB" id="16464at2759"/>
<feature type="region of interest" description="Disordered" evidence="1">
    <location>
        <begin position="438"/>
        <end position="493"/>
    </location>
</feature>
<evidence type="ECO:0000256" key="1">
    <source>
        <dbReference type="SAM" id="MobiDB-lite"/>
    </source>
</evidence>
<keyword evidence="4" id="KW-1185">Reference proteome</keyword>
<feature type="compositionally biased region" description="Basic and acidic residues" evidence="1">
    <location>
        <begin position="441"/>
        <end position="458"/>
    </location>
</feature>
<name>A0A2B4SPI3_STYPI</name>
<feature type="domain" description="NAD-dependent epimerase/dehydratase" evidence="2">
    <location>
        <begin position="60"/>
        <end position="298"/>
    </location>
</feature>
<organism evidence="3 4">
    <name type="scientific">Stylophora pistillata</name>
    <name type="common">Smooth cauliflower coral</name>
    <dbReference type="NCBI Taxonomy" id="50429"/>
    <lineage>
        <taxon>Eukaryota</taxon>
        <taxon>Metazoa</taxon>
        <taxon>Cnidaria</taxon>
        <taxon>Anthozoa</taxon>
        <taxon>Hexacorallia</taxon>
        <taxon>Scleractinia</taxon>
        <taxon>Astrocoeniina</taxon>
        <taxon>Pocilloporidae</taxon>
        <taxon>Stylophora</taxon>
    </lineage>
</organism>
<sequence length="493" mass="56144">MIQECPKFGEKCAQKGNPDNSKLFRLDIIIFVPEIKGLATNSTSLEPKAVDKHEKGGRKILVFGGNGFIGSEAVRRLLDKGDEVTIVNRGNWYFDSDQRIKPFVKAHFICDRDMRMRTECKEILTSGYYDAVIDFSSYNARQIKHVVEILHDRVGLYVYISTDSIYEVCDKTHSGPSVEEDAVRPKNRKKRLQLKREEGYAHDKLACEEVLEEQSKSGGFPYVTLRLPDVIGPRDNSFRFWTYQLWIRIHKDIKHPVHMPSGVSDTKFSLLHVEDAAKVIEKVLDVGPAVHNQAINVAFNEHFTLKKLLRDMADKMNIDQLEFISQDEETWYSYPTVTKGPLDISKAKLLLGWEPMTWERALYSLIFFFEGAMTDAKFLKEREVLLADVFENIIPEELYETALKKLVSMYGKDVLEGIAMDMGFDGTPEIEGEINVQDSSSAHDQKSAETETRAHSSADNEEVEEIVADVDSDKEAKQLSESSQTAEIHSDEL</sequence>
<comment type="caution">
    <text evidence="3">The sequence shown here is derived from an EMBL/GenBank/DDBJ whole genome shotgun (WGS) entry which is preliminary data.</text>
</comment>
<dbReference type="GO" id="GO:0005996">
    <property type="term" value="P:monosaccharide metabolic process"/>
    <property type="evidence" value="ECO:0007669"/>
    <property type="project" value="TreeGrafter"/>
</dbReference>
<dbReference type="PANTHER" id="PTHR43725">
    <property type="entry name" value="UDP-GLUCOSE 4-EPIMERASE"/>
    <property type="match status" value="1"/>
</dbReference>
<reference evidence="4" key="1">
    <citation type="journal article" date="2017" name="bioRxiv">
        <title>Comparative analysis of the genomes of Stylophora pistillata and Acropora digitifera provides evidence for extensive differences between species of corals.</title>
        <authorList>
            <person name="Voolstra C.R."/>
            <person name="Li Y."/>
            <person name="Liew Y.J."/>
            <person name="Baumgarten S."/>
            <person name="Zoccola D."/>
            <person name="Flot J.-F."/>
            <person name="Tambutte S."/>
            <person name="Allemand D."/>
            <person name="Aranda M."/>
        </authorList>
    </citation>
    <scope>NUCLEOTIDE SEQUENCE [LARGE SCALE GENOMIC DNA]</scope>
</reference>
<dbReference type="GO" id="GO:0003978">
    <property type="term" value="F:UDP-glucose 4-epimerase activity"/>
    <property type="evidence" value="ECO:0007669"/>
    <property type="project" value="TreeGrafter"/>
</dbReference>
<accession>A0A2B4SPI3</accession>
<dbReference type="GO" id="GO:0005829">
    <property type="term" value="C:cytosol"/>
    <property type="evidence" value="ECO:0007669"/>
    <property type="project" value="TreeGrafter"/>
</dbReference>
<evidence type="ECO:0000259" key="2">
    <source>
        <dbReference type="Pfam" id="PF01370"/>
    </source>
</evidence>